<feature type="transmembrane region" description="Helical" evidence="2">
    <location>
        <begin position="239"/>
        <end position="260"/>
    </location>
</feature>
<keyword evidence="2" id="KW-1133">Transmembrane helix</keyword>
<keyword evidence="2" id="KW-0812">Transmembrane</keyword>
<evidence type="ECO:0000313" key="5">
    <source>
        <dbReference type="Proteomes" id="UP000239874"/>
    </source>
</evidence>
<keyword evidence="3" id="KW-0732">Signal</keyword>
<feature type="transmembrane region" description="Helical" evidence="2">
    <location>
        <begin position="155"/>
        <end position="173"/>
    </location>
</feature>
<gene>
    <name evidence="4" type="ORF">C5E45_23865</name>
</gene>
<feature type="compositionally biased region" description="Pro residues" evidence="1">
    <location>
        <begin position="440"/>
        <end position="449"/>
    </location>
</feature>
<evidence type="ECO:0000256" key="2">
    <source>
        <dbReference type="SAM" id="Phobius"/>
    </source>
</evidence>
<sequence>MDHMVTRAATTAITLLLLLAGVAAATGADAQAPPTSPPPSAVPSAPGTPTTYGFDDACNQLRDMMSKIPMVGGFDGNALSGLCKAGNAATHPGDAFDAAKSKIWDSTFGQIVDSMLDGLGQIVGLTMTFWTRLPNDKLLDSPSLWQRIDSYTRALQVWMLAISIALSALRIGVARKQLAADHAEETFRMLARSVVATWIAGTAILAGARVTDQFSQWLLTDTVQNAGGAGELLVKNYRFAAGALSPGLVFVVTLVGLLGALSMAALTVIRQAFLVVAVGIFPLTAAASGTAAGRQSFARITGWIVAFLLFKPIASLIYLIAFVTADQANTESAQNPGTTDSAARSLIGVVLLCSAAFVLPALVRLVAPGMAVIGSGGSGAVATGMAAGAAAAAVGGVKALAARGAGAGAVASPATSGAAASPASGHRGNGGGGGGGGNRPPLPPSPRPSPGGSATESRGSASPSARRSGTQLVRSSTSVAGIGRSVDRAGSDTATGSPGSARGTGWVNPNPHLGNDHIDR</sequence>
<feature type="compositionally biased region" description="Gly residues" evidence="1">
    <location>
        <begin position="427"/>
        <end position="438"/>
    </location>
</feature>
<feature type="transmembrane region" description="Helical" evidence="2">
    <location>
        <begin position="272"/>
        <end position="291"/>
    </location>
</feature>
<dbReference type="AlphaFoldDB" id="A0A2S6AKU6"/>
<feature type="transmembrane region" description="Helical" evidence="2">
    <location>
        <begin position="346"/>
        <end position="367"/>
    </location>
</feature>
<feature type="compositionally biased region" description="Low complexity" evidence="1">
    <location>
        <begin position="450"/>
        <end position="469"/>
    </location>
</feature>
<name>A0A2S6AKU6_9NOCA</name>
<dbReference type="EMBL" id="PSZC01000018">
    <property type="protein sequence ID" value="PPJ35844.1"/>
    <property type="molecule type" value="Genomic_DNA"/>
</dbReference>
<feature type="compositionally biased region" description="Low complexity" evidence="1">
    <location>
        <begin position="411"/>
        <end position="426"/>
    </location>
</feature>
<dbReference type="Proteomes" id="UP000239874">
    <property type="component" value="Unassembled WGS sequence"/>
</dbReference>
<feature type="transmembrane region" description="Helical" evidence="2">
    <location>
        <begin position="303"/>
        <end position="325"/>
    </location>
</feature>
<protein>
    <recommendedName>
        <fullName evidence="6">Conjugal transfer protein TrbL</fullName>
    </recommendedName>
</protein>
<organism evidence="4 5">
    <name type="scientific">Nocardia nova</name>
    <dbReference type="NCBI Taxonomy" id="37330"/>
    <lineage>
        <taxon>Bacteria</taxon>
        <taxon>Bacillati</taxon>
        <taxon>Actinomycetota</taxon>
        <taxon>Actinomycetes</taxon>
        <taxon>Mycobacteriales</taxon>
        <taxon>Nocardiaceae</taxon>
        <taxon>Nocardia</taxon>
    </lineage>
</organism>
<comment type="caution">
    <text evidence="4">The sequence shown here is derived from an EMBL/GenBank/DDBJ whole genome shotgun (WGS) entry which is preliminary data.</text>
</comment>
<feature type="transmembrane region" description="Helical" evidence="2">
    <location>
        <begin position="194"/>
        <end position="211"/>
    </location>
</feature>
<feature type="signal peptide" evidence="3">
    <location>
        <begin position="1"/>
        <end position="30"/>
    </location>
</feature>
<feature type="compositionally biased region" description="Polar residues" evidence="1">
    <location>
        <begin position="470"/>
        <end position="479"/>
    </location>
</feature>
<reference evidence="4 5" key="1">
    <citation type="submission" date="2018-02" db="EMBL/GenBank/DDBJ databases">
        <title>8 Nocardia nova and 1 Nocardia cyriacigeorgica strain used for evolution to TMP-SMX.</title>
        <authorList>
            <person name="Mehta H."/>
            <person name="Weng J."/>
            <person name="Shamoo Y."/>
        </authorList>
    </citation>
    <scope>NUCLEOTIDE SEQUENCE [LARGE SCALE GENOMIC DNA]</scope>
    <source>
        <strain evidence="4 5">MDA3139</strain>
    </source>
</reference>
<proteinExistence type="predicted"/>
<evidence type="ECO:0000256" key="3">
    <source>
        <dbReference type="SAM" id="SignalP"/>
    </source>
</evidence>
<keyword evidence="2" id="KW-0472">Membrane</keyword>
<evidence type="ECO:0008006" key="6">
    <source>
        <dbReference type="Google" id="ProtNLM"/>
    </source>
</evidence>
<feature type="transmembrane region" description="Helical" evidence="2">
    <location>
        <begin position="373"/>
        <end position="394"/>
    </location>
</feature>
<evidence type="ECO:0000313" key="4">
    <source>
        <dbReference type="EMBL" id="PPJ35844.1"/>
    </source>
</evidence>
<feature type="chain" id="PRO_5015627206" description="Conjugal transfer protein TrbL" evidence="3">
    <location>
        <begin position="31"/>
        <end position="520"/>
    </location>
</feature>
<feature type="region of interest" description="Disordered" evidence="1">
    <location>
        <begin position="411"/>
        <end position="520"/>
    </location>
</feature>
<evidence type="ECO:0000256" key="1">
    <source>
        <dbReference type="SAM" id="MobiDB-lite"/>
    </source>
</evidence>
<feature type="region of interest" description="Disordered" evidence="1">
    <location>
        <begin position="28"/>
        <end position="49"/>
    </location>
</feature>
<accession>A0A2S6AKU6</accession>